<gene>
    <name evidence="7" type="ORF">SAMN05660299_00982</name>
</gene>
<evidence type="ECO:0000256" key="4">
    <source>
        <dbReference type="ARBA" id="ARBA00022989"/>
    </source>
</evidence>
<evidence type="ECO:0000256" key="5">
    <source>
        <dbReference type="ARBA" id="ARBA00023136"/>
    </source>
</evidence>
<evidence type="ECO:0000313" key="8">
    <source>
        <dbReference type="Proteomes" id="UP000199309"/>
    </source>
</evidence>
<dbReference type="Proteomes" id="UP000199309">
    <property type="component" value="Unassembled WGS sequence"/>
</dbReference>
<evidence type="ECO:0000256" key="3">
    <source>
        <dbReference type="ARBA" id="ARBA00022692"/>
    </source>
</evidence>
<dbReference type="NCBIfam" id="TIGR04409">
    <property type="entry name" value="LptC_YrbK"/>
    <property type="match status" value="1"/>
</dbReference>
<keyword evidence="2" id="KW-0997">Cell inner membrane</keyword>
<accession>A0A1G9TLR9</accession>
<sequence length="185" mass="20524">MMMHKLKHNKITIGVCIIIVLFAGVLYWILSSQDQEDSEQKKNDNLVEFEGSTLEEKKDGKLIWSLTADKIQVDPDTKIIYVTHPHIIIADVDGEEMKIEAPMGIVDRNKQTLQVKPPIKATTDNGSTLQTEGSVYYNMDTRLIKGGKVYMQKADGTALSGDAFETDASLNKVTLTGHAKVTKGE</sequence>
<proteinExistence type="predicted"/>
<dbReference type="GO" id="GO:0015221">
    <property type="term" value="F:lipopolysaccharide transmembrane transporter activity"/>
    <property type="evidence" value="ECO:0007669"/>
    <property type="project" value="InterPro"/>
</dbReference>
<evidence type="ECO:0000256" key="1">
    <source>
        <dbReference type="ARBA" id="ARBA00022475"/>
    </source>
</evidence>
<dbReference type="InterPro" id="IPR052363">
    <property type="entry name" value="LPS_export_LptC"/>
</dbReference>
<organism evidence="7 8">
    <name type="scientific">Megasphaera paucivorans</name>
    <dbReference type="NCBI Taxonomy" id="349095"/>
    <lineage>
        <taxon>Bacteria</taxon>
        <taxon>Bacillati</taxon>
        <taxon>Bacillota</taxon>
        <taxon>Negativicutes</taxon>
        <taxon>Veillonellales</taxon>
        <taxon>Veillonellaceae</taxon>
        <taxon>Megasphaera</taxon>
    </lineage>
</organism>
<dbReference type="OrthoDB" id="1629081at2"/>
<dbReference type="RefSeq" id="WP_091648730.1">
    <property type="nucleotide sequence ID" value="NZ_FNHQ01000007.1"/>
</dbReference>
<dbReference type="GO" id="GO:0017089">
    <property type="term" value="F:glycolipid transfer activity"/>
    <property type="evidence" value="ECO:0007669"/>
    <property type="project" value="TreeGrafter"/>
</dbReference>
<protein>
    <submittedName>
        <fullName evidence="7">Lipopolysaccharide export system protein LptC</fullName>
    </submittedName>
</protein>
<keyword evidence="8" id="KW-1185">Reference proteome</keyword>
<evidence type="ECO:0000313" key="7">
    <source>
        <dbReference type="EMBL" id="SDM48498.1"/>
    </source>
</evidence>
<dbReference type="STRING" id="349095.SAMN05660299_00982"/>
<dbReference type="PANTHER" id="PTHR37481:SF1">
    <property type="entry name" value="LIPOPOLYSACCHARIDE EXPORT SYSTEM PROTEIN LPTC"/>
    <property type="match status" value="1"/>
</dbReference>
<feature type="transmembrane region" description="Helical" evidence="6">
    <location>
        <begin position="12"/>
        <end position="30"/>
    </location>
</feature>
<keyword evidence="5 6" id="KW-0472">Membrane</keyword>
<name>A0A1G9TLR9_9FIRM</name>
<dbReference type="AlphaFoldDB" id="A0A1G9TLR9"/>
<dbReference type="EMBL" id="FNHQ01000007">
    <property type="protein sequence ID" value="SDM48498.1"/>
    <property type="molecule type" value="Genomic_DNA"/>
</dbReference>
<dbReference type="PANTHER" id="PTHR37481">
    <property type="entry name" value="LIPOPOLYSACCHARIDE EXPORT SYSTEM PROTEIN LPTC"/>
    <property type="match status" value="1"/>
</dbReference>
<evidence type="ECO:0000256" key="6">
    <source>
        <dbReference type="SAM" id="Phobius"/>
    </source>
</evidence>
<dbReference type="GO" id="GO:0030288">
    <property type="term" value="C:outer membrane-bounded periplasmic space"/>
    <property type="evidence" value="ECO:0007669"/>
    <property type="project" value="TreeGrafter"/>
</dbReference>
<evidence type="ECO:0000256" key="2">
    <source>
        <dbReference type="ARBA" id="ARBA00022519"/>
    </source>
</evidence>
<keyword evidence="3 6" id="KW-0812">Transmembrane</keyword>
<reference evidence="7 8" key="1">
    <citation type="submission" date="2016-10" db="EMBL/GenBank/DDBJ databases">
        <authorList>
            <person name="de Groot N.N."/>
        </authorList>
    </citation>
    <scope>NUCLEOTIDE SEQUENCE [LARGE SCALE GENOMIC DNA]</scope>
    <source>
        <strain evidence="7 8">DSM 16981</strain>
    </source>
</reference>
<dbReference type="InterPro" id="IPR010664">
    <property type="entry name" value="LipoPS_assembly_LptC-rel"/>
</dbReference>
<dbReference type="Gene3D" id="2.60.450.10">
    <property type="entry name" value="Lipopolysaccharide (LPS) transport protein A like domain"/>
    <property type="match status" value="1"/>
</dbReference>
<dbReference type="InterPro" id="IPR026265">
    <property type="entry name" value="LptC"/>
</dbReference>
<dbReference type="Pfam" id="PF06835">
    <property type="entry name" value="LptC"/>
    <property type="match status" value="1"/>
</dbReference>
<keyword evidence="1" id="KW-1003">Cell membrane</keyword>
<dbReference type="GO" id="GO:0005886">
    <property type="term" value="C:plasma membrane"/>
    <property type="evidence" value="ECO:0007669"/>
    <property type="project" value="InterPro"/>
</dbReference>
<keyword evidence="4 6" id="KW-1133">Transmembrane helix</keyword>